<protein>
    <submittedName>
        <fullName evidence="1">Tetratricopeptide repeat protein</fullName>
    </submittedName>
</protein>
<organism evidence="1 2">
    <name type="scientific">Sandaracinobacter neustonicus</name>
    <dbReference type="NCBI Taxonomy" id="1715348"/>
    <lineage>
        <taxon>Bacteria</taxon>
        <taxon>Pseudomonadati</taxon>
        <taxon>Pseudomonadota</taxon>
        <taxon>Alphaproteobacteria</taxon>
        <taxon>Sphingomonadales</taxon>
        <taxon>Sphingosinicellaceae</taxon>
        <taxon>Sandaracinobacter</taxon>
    </lineage>
</organism>
<dbReference type="EMBL" id="VFSU01000011">
    <property type="protein sequence ID" value="TPE63695.1"/>
    <property type="molecule type" value="Genomic_DNA"/>
</dbReference>
<dbReference type="RefSeq" id="WP_140926711.1">
    <property type="nucleotide sequence ID" value="NZ_VFSU01000011.1"/>
</dbReference>
<comment type="caution">
    <text evidence="1">The sequence shown here is derived from an EMBL/GenBank/DDBJ whole genome shotgun (WGS) entry which is preliminary data.</text>
</comment>
<dbReference type="AlphaFoldDB" id="A0A501XTB6"/>
<evidence type="ECO:0000313" key="2">
    <source>
        <dbReference type="Proteomes" id="UP000319897"/>
    </source>
</evidence>
<name>A0A501XTB6_9SPHN</name>
<dbReference type="OrthoDB" id="7390129at2"/>
<dbReference type="InterPro" id="IPR011990">
    <property type="entry name" value="TPR-like_helical_dom_sf"/>
</dbReference>
<dbReference type="Proteomes" id="UP000319897">
    <property type="component" value="Unassembled WGS sequence"/>
</dbReference>
<accession>A0A501XTB6</accession>
<dbReference type="Pfam" id="PF13432">
    <property type="entry name" value="TPR_16"/>
    <property type="match status" value="1"/>
</dbReference>
<keyword evidence="2" id="KW-1185">Reference proteome</keyword>
<evidence type="ECO:0000313" key="1">
    <source>
        <dbReference type="EMBL" id="TPE63695.1"/>
    </source>
</evidence>
<proteinExistence type="predicted"/>
<dbReference type="SUPFAM" id="SSF48452">
    <property type="entry name" value="TPR-like"/>
    <property type="match status" value="1"/>
</dbReference>
<dbReference type="Pfam" id="PF13428">
    <property type="entry name" value="TPR_14"/>
    <property type="match status" value="1"/>
</dbReference>
<gene>
    <name evidence="1" type="ORF">FJQ54_02230</name>
</gene>
<sequence>MNWKTILPVALVLLLGFGGYMVVGSPGLKSAPSERSAPHPDLTPEAEQASKELLNNFGDVRAWLTLSDALIRTGRTESAVSAMQSGLEAIPGNADLWVQMGVALVAHADGEVVPAARLAFDRAARLAPDHPAPAYFLGLAWLQSGDVDNALKTWGELRARSADDAPWVSLLDRQIAAAHRMRDMGVGQAMMPVPPDGEGSPGT</sequence>
<dbReference type="Gene3D" id="1.25.40.10">
    <property type="entry name" value="Tetratricopeptide repeat domain"/>
    <property type="match status" value="1"/>
</dbReference>
<reference evidence="1 2" key="1">
    <citation type="submission" date="2019-06" db="EMBL/GenBank/DDBJ databases">
        <authorList>
            <person name="Lee I."/>
            <person name="Jang G.I."/>
            <person name="Hwang C.Y."/>
        </authorList>
    </citation>
    <scope>NUCLEOTIDE SEQUENCE [LARGE SCALE GENOMIC DNA]</scope>
    <source>
        <strain evidence="1 2">PAMC 28131</strain>
    </source>
</reference>